<name>A0A9W5PXI7_BACCE</name>
<dbReference type="GO" id="GO:0005829">
    <property type="term" value="C:cytosol"/>
    <property type="evidence" value="ECO:0007669"/>
    <property type="project" value="TreeGrafter"/>
</dbReference>
<dbReference type="AlphaFoldDB" id="A0A9W5PXI7"/>
<dbReference type="PANTHER" id="PTHR42753:SF2">
    <property type="entry name" value="PROLINE--TRNA LIGASE"/>
    <property type="match status" value="1"/>
</dbReference>
<dbReference type="GO" id="GO:0016740">
    <property type="term" value="F:transferase activity"/>
    <property type="evidence" value="ECO:0007669"/>
    <property type="project" value="UniProtKB-ARBA"/>
</dbReference>
<dbReference type="InterPro" id="IPR002316">
    <property type="entry name" value="Pro-tRNA-ligase_IIa"/>
</dbReference>
<evidence type="ECO:0000256" key="1">
    <source>
        <dbReference type="ARBA" id="ARBA00022917"/>
    </source>
</evidence>
<gene>
    <name evidence="2" type="ORF">IKE_06363</name>
</gene>
<dbReference type="GO" id="GO:0006433">
    <property type="term" value="P:prolyl-tRNA aminoacylation"/>
    <property type="evidence" value="ECO:0007669"/>
    <property type="project" value="InterPro"/>
</dbReference>
<reference evidence="2 3" key="1">
    <citation type="submission" date="2012-12" db="EMBL/GenBank/DDBJ databases">
        <title>The Genome Sequence of Bacillus cereus VD196.</title>
        <authorList>
            <consortium name="The Broad Institute Genome Sequencing Platform"/>
            <consortium name="The Broad Institute Genome Sequencing Center for Infectious Disease"/>
            <person name="Feldgarden M."/>
            <person name="Van der Auwera G.A."/>
            <person name="Mahillon J."/>
            <person name="Duprez V."/>
            <person name="Timmery S."/>
            <person name="Mattelet C."/>
            <person name="Dierick K."/>
            <person name="Sun M."/>
            <person name="Yu Z."/>
            <person name="Zhu L."/>
            <person name="Hu X."/>
            <person name="Shank E.B."/>
            <person name="Swiecicka I."/>
            <person name="Hansen B.M."/>
            <person name="Andrup L."/>
            <person name="Walker B."/>
            <person name="Young S.K."/>
            <person name="Zeng Q."/>
            <person name="Gargeya S."/>
            <person name="Fitzgerald M."/>
            <person name="Haas B."/>
            <person name="Abouelleil A."/>
            <person name="Alvarado L."/>
            <person name="Arachchi H.M."/>
            <person name="Berlin A.M."/>
            <person name="Chapman S.B."/>
            <person name="Dewar J."/>
            <person name="Goldberg J."/>
            <person name="Griggs A."/>
            <person name="Gujja S."/>
            <person name="Hansen M."/>
            <person name="Howarth C."/>
            <person name="Imamovic A."/>
            <person name="Larimer J."/>
            <person name="McCowan C."/>
            <person name="Murphy C."/>
            <person name="Neiman D."/>
            <person name="Pearson M."/>
            <person name="Priest M."/>
            <person name="Roberts A."/>
            <person name="Saif S."/>
            <person name="Shea T."/>
            <person name="Sisk P."/>
            <person name="Sykes S."/>
            <person name="Wortman J."/>
            <person name="Nusbaum C."/>
            <person name="Birren B."/>
        </authorList>
    </citation>
    <scope>NUCLEOTIDE SEQUENCE [LARGE SCALE GENOMIC DNA]</scope>
    <source>
        <strain evidence="2 3">VD196</strain>
    </source>
</reference>
<dbReference type="InterPro" id="IPR050062">
    <property type="entry name" value="Pro-tRNA_synthetase"/>
</dbReference>
<dbReference type="InterPro" id="IPR045864">
    <property type="entry name" value="aa-tRNA-synth_II/BPL/LPL"/>
</dbReference>
<dbReference type="GO" id="GO:0004827">
    <property type="term" value="F:proline-tRNA ligase activity"/>
    <property type="evidence" value="ECO:0007669"/>
    <property type="project" value="InterPro"/>
</dbReference>
<dbReference type="Proteomes" id="UP000014023">
    <property type="component" value="Unassembled WGS sequence"/>
</dbReference>
<dbReference type="PANTHER" id="PTHR42753">
    <property type="entry name" value="MITOCHONDRIAL RIBOSOME PROTEIN L39/PROLYL-TRNA LIGASE FAMILY MEMBER"/>
    <property type="match status" value="1"/>
</dbReference>
<dbReference type="GO" id="GO:0140096">
    <property type="term" value="F:catalytic activity, acting on a protein"/>
    <property type="evidence" value="ECO:0007669"/>
    <property type="project" value="UniProtKB-ARBA"/>
</dbReference>
<comment type="caution">
    <text evidence="2">The sequence shown here is derived from an EMBL/GenBank/DDBJ whole genome shotgun (WGS) entry which is preliminary data.</text>
</comment>
<dbReference type="GO" id="GO:0005524">
    <property type="term" value="F:ATP binding"/>
    <property type="evidence" value="ECO:0007669"/>
    <property type="project" value="InterPro"/>
</dbReference>
<protein>
    <submittedName>
        <fullName evidence="2">Prolyl-tRNA synthetase</fullName>
    </submittedName>
</protein>
<sequence length="133" mass="15275">MKQSVLFSPTLRETPTDIESISHQLLLRAGFIRQHAAGIYSFLPLGLRVLQKISSIIREEMVNVNAVELLMPALQPAELWQDSGRWYSFGPELMRVNDRHQREFALGATHEEIITSLLHDEIKSYKKLALTLY</sequence>
<keyword evidence="1" id="KW-0648">Protein biosynthesis</keyword>
<dbReference type="Gene3D" id="3.30.930.10">
    <property type="entry name" value="Bira Bifunctional Protein, Domain 2"/>
    <property type="match status" value="1"/>
</dbReference>
<evidence type="ECO:0000313" key="3">
    <source>
        <dbReference type="Proteomes" id="UP000014023"/>
    </source>
</evidence>
<organism evidence="2 3">
    <name type="scientific">Bacillus cereus VD196</name>
    <dbReference type="NCBI Taxonomy" id="1053243"/>
    <lineage>
        <taxon>Bacteria</taxon>
        <taxon>Bacillati</taxon>
        <taxon>Bacillota</taxon>
        <taxon>Bacilli</taxon>
        <taxon>Bacillales</taxon>
        <taxon>Bacillaceae</taxon>
        <taxon>Bacillus</taxon>
        <taxon>Bacillus cereus group</taxon>
    </lineage>
</organism>
<evidence type="ECO:0000313" key="2">
    <source>
        <dbReference type="EMBL" id="EOO57279.1"/>
    </source>
</evidence>
<dbReference type="EMBL" id="AHFL01000099">
    <property type="protein sequence ID" value="EOO57279.1"/>
    <property type="molecule type" value="Genomic_DNA"/>
</dbReference>
<accession>A0A9W5PXI7</accession>
<dbReference type="SUPFAM" id="SSF55681">
    <property type="entry name" value="Class II aaRS and biotin synthetases"/>
    <property type="match status" value="1"/>
</dbReference>
<proteinExistence type="predicted"/>
<dbReference type="PRINTS" id="PR01046">
    <property type="entry name" value="TRNASYNTHPRO"/>
</dbReference>